<comment type="caution">
    <text evidence="1">The sequence shown here is derived from an EMBL/GenBank/DDBJ whole genome shotgun (WGS) entry which is preliminary data.</text>
</comment>
<dbReference type="AlphaFoldDB" id="A0A1G2CYA1"/>
<dbReference type="Proteomes" id="UP000177122">
    <property type="component" value="Unassembled WGS sequence"/>
</dbReference>
<proteinExistence type="predicted"/>
<dbReference type="Gene3D" id="3.40.630.30">
    <property type="match status" value="1"/>
</dbReference>
<evidence type="ECO:0008006" key="3">
    <source>
        <dbReference type="Google" id="ProtNLM"/>
    </source>
</evidence>
<organism evidence="1 2">
    <name type="scientific">Candidatus Lloydbacteria bacterium RIFCSPHIGHO2_01_FULL_49_22</name>
    <dbReference type="NCBI Taxonomy" id="1798658"/>
    <lineage>
        <taxon>Bacteria</taxon>
        <taxon>Candidatus Lloydiibacteriota</taxon>
    </lineage>
</organism>
<reference evidence="1 2" key="1">
    <citation type="journal article" date="2016" name="Nat. Commun.">
        <title>Thousands of microbial genomes shed light on interconnected biogeochemical processes in an aquifer system.</title>
        <authorList>
            <person name="Anantharaman K."/>
            <person name="Brown C.T."/>
            <person name="Hug L.A."/>
            <person name="Sharon I."/>
            <person name="Castelle C.J."/>
            <person name="Probst A.J."/>
            <person name="Thomas B.C."/>
            <person name="Singh A."/>
            <person name="Wilkins M.J."/>
            <person name="Karaoz U."/>
            <person name="Brodie E.L."/>
            <person name="Williams K.H."/>
            <person name="Hubbard S.S."/>
            <person name="Banfield J.F."/>
        </authorList>
    </citation>
    <scope>NUCLEOTIDE SEQUENCE [LARGE SCALE GENOMIC DNA]</scope>
</reference>
<name>A0A1G2CYA1_9BACT</name>
<sequence length="177" mass="20081">MLVLLSKIESIRQLFTADTKMKNAMGGMPYLKDILAEIKNTEQYNARTLVLRSRIRLEKTMTNANGAVIGCIGVSVVQNAKPTAYEQQYVFDGVQQASVSGIFIRRLIILLDERGNGYGAMLLDNAKWLATLLALPLYCDTKSDNVGMRSFLKRENAKEHIHWFTPSHTQMVRHAWY</sequence>
<dbReference type="SUPFAM" id="SSF55729">
    <property type="entry name" value="Acyl-CoA N-acyltransferases (Nat)"/>
    <property type="match status" value="1"/>
</dbReference>
<dbReference type="EMBL" id="MHLI01000004">
    <property type="protein sequence ID" value="OGZ06247.1"/>
    <property type="molecule type" value="Genomic_DNA"/>
</dbReference>
<accession>A0A1G2CYA1</accession>
<evidence type="ECO:0000313" key="1">
    <source>
        <dbReference type="EMBL" id="OGZ06247.1"/>
    </source>
</evidence>
<gene>
    <name evidence="1" type="ORF">A2845_00370</name>
</gene>
<dbReference type="InterPro" id="IPR016181">
    <property type="entry name" value="Acyl_CoA_acyltransferase"/>
</dbReference>
<evidence type="ECO:0000313" key="2">
    <source>
        <dbReference type="Proteomes" id="UP000177122"/>
    </source>
</evidence>
<protein>
    <recommendedName>
        <fullName evidence="3">N-acetyltransferase domain-containing protein</fullName>
    </recommendedName>
</protein>